<reference evidence="1" key="1">
    <citation type="submission" date="2021-01" db="EMBL/GenBank/DDBJ databases">
        <authorList>
            <person name="Kaushik A."/>
        </authorList>
    </citation>
    <scope>NUCLEOTIDE SEQUENCE</scope>
    <source>
        <strain evidence="1">AG4-RS23</strain>
    </source>
</reference>
<dbReference type="EMBL" id="CAJMWY010000594">
    <property type="protein sequence ID" value="CAE6440347.1"/>
    <property type="molecule type" value="Genomic_DNA"/>
</dbReference>
<name>A0A8H2Y616_9AGAM</name>
<protein>
    <submittedName>
        <fullName evidence="1">Uncharacterized protein</fullName>
    </submittedName>
</protein>
<comment type="caution">
    <text evidence="1">The sequence shown here is derived from an EMBL/GenBank/DDBJ whole genome shotgun (WGS) entry which is preliminary data.</text>
</comment>
<dbReference type="Proteomes" id="UP000663861">
    <property type="component" value="Unassembled WGS sequence"/>
</dbReference>
<organism evidence="1 2">
    <name type="scientific">Rhizoctonia solani</name>
    <dbReference type="NCBI Taxonomy" id="456999"/>
    <lineage>
        <taxon>Eukaryota</taxon>
        <taxon>Fungi</taxon>
        <taxon>Dikarya</taxon>
        <taxon>Basidiomycota</taxon>
        <taxon>Agaricomycotina</taxon>
        <taxon>Agaricomycetes</taxon>
        <taxon>Cantharellales</taxon>
        <taxon>Ceratobasidiaceae</taxon>
        <taxon>Rhizoctonia</taxon>
    </lineage>
</organism>
<accession>A0A8H2Y616</accession>
<evidence type="ECO:0000313" key="1">
    <source>
        <dbReference type="EMBL" id="CAE6440347.1"/>
    </source>
</evidence>
<evidence type="ECO:0000313" key="2">
    <source>
        <dbReference type="Proteomes" id="UP000663861"/>
    </source>
</evidence>
<proteinExistence type="predicted"/>
<dbReference type="AlphaFoldDB" id="A0A8H2Y616"/>
<sequence length="624" mass="70071">MTEPHPIRQRIRGIDLDYRFLTPEEVSQLTQPGPSPSRGDWFAQWLATTPVEQRQLSLRSFLDQALDPNNSFYQSFAVADGTAIVYDHENEDNPLNSVSRHLRFVTIILPDTRGAPSALTQHAIVQRTLCLVSSSDPDGVDGRAFLQCASWDPHAFGRNRGLMRFYERERNRPEGNTGWVLVGDSFHAFNSQASNHGPFDGHIGGVMIMKELRRPWLHWYDVGNLNEFQRSLGSTRAAGTKVDPKNALHDPLFSGQSRTPFSLLGRAETLEIVVTNSISTWYLSRFRRDFWVPGSTQGLPEITTPIRQWVMHILANRSMNIASSATSKAQVEMEQDLQSVPITLFYNQKAFQWVLPNAGGETESIVVSNALYRAAISKLGISIYYDAPVGASGDSGSSRRQVAVQNTEGPFPFAVIEPGIEDYAGVRILLRNRPSLLPAKAVAAMLMVDFWNPMYSARRESLMKYVPERATFDPDTRSYNVLQQFIENVKKSPESVDPKSVEHEILQLLATPDDEYEAQFTSRINAYIARVRQRVNDTDKEKAGAAVEEYMTLAEGRRRTYRRRESQVPNGSGLDEFLLTLPIAARPDPFPITEMTEAGEVRVKEEMSKFGAVAAHCPAMRSEA</sequence>
<gene>
    <name evidence="1" type="ORF">RDB_LOCUS39507</name>
</gene>